<sequence length="114" mass="12952">MLLHTNRNIELTGNIKFNIIIVEAEEVFMSFRESKKFKYVAICKEIFKNGEMLSMLKDKNYDLGIAEASEQLCAFMIFNEIGINKTINLYPSHVHPHDLILIGIDVDSVSGSSI</sequence>
<evidence type="ECO:0000313" key="1">
    <source>
        <dbReference type="EMBL" id="CAD2177322.1"/>
    </source>
</evidence>
<name>A0A6V7VRE0_MELEN</name>
<gene>
    <name evidence="1" type="ORF">MENT_LOCUS29194</name>
</gene>
<protein>
    <submittedName>
        <fullName evidence="1">Uncharacterized protein</fullName>
    </submittedName>
</protein>
<evidence type="ECO:0000313" key="2">
    <source>
        <dbReference type="Proteomes" id="UP000580250"/>
    </source>
</evidence>
<reference evidence="1 2" key="1">
    <citation type="submission" date="2020-08" db="EMBL/GenBank/DDBJ databases">
        <authorList>
            <person name="Koutsovoulos G."/>
            <person name="Danchin GJ E."/>
        </authorList>
    </citation>
    <scope>NUCLEOTIDE SEQUENCE [LARGE SCALE GENOMIC DNA]</scope>
</reference>
<dbReference type="AlphaFoldDB" id="A0A6V7VRE0"/>
<dbReference type="EMBL" id="CAJEWN010000295">
    <property type="protein sequence ID" value="CAD2177322.1"/>
    <property type="molecule type" value="Genomic_DNA"/>
</dbReference>
<comment type="caution">
    <text evidence="1">The sequence shown here is derived from an EMBL/GenBank/DDBJ whole genome shotgun (WGS) entry which is preliminary data.</text>
</comment>
<proteinExistence type="predicted"/>
<accession>A0A6V7VRE0</accession>
<dbReference type="Proteomes" id="UP000580250">
    <property type="component" value="Unassembled WGS sequence"/>
</dbReference>
<organism evidence="1 2">
    <name type="scientific">Meloidogyne enterolobii</name>
    <name type="common">Root-knot nematode worm</name>
    <name type="synonym">Meloidogyne mayaguensis</name>
    <dbReference type="NCBI Taxonomy" id="390850"/>
    <lineage>
        <taxon>Eukaryota</taxon>
        <taxon>Metazoa</taxon>
        <taxon>Ecdysozoa</taxon>
        <taxon>Nematoda</taxon>
        <taxon>Chromadorea</taxon>
        <taxon>Rhabditida</taxon>
        <taxon>Tylenchina</taxon>
        <taxon>Tylenchomorpha</taxon>
        <taxon>Tylenchoidea</taxon>
        <taxon>Meloidogynidae</taxon>
        <taxon>Meloidogyninae</taxon>
        <taxon>Meloidogyne</taxon>
    </lineage>
</organism>